<proteinExistence type="predicted"/>
<dbReference type="WBParaSite" id="ASIM_0002031401-mRNA-1">
    <property type="protein sequence ID" value="ASIM_0002031401-mRNA-1"/>
    <property type="gene ID" value="ASIM_0002031401"/>
</dbReference>
<name>A0A0M3KH50_ANISI</name>
<evidence type="ECO:0000313" key="1">
    <source>
        <dbReference type="EMBL" id="VDK71426.1"/>
    </source>
</evidence>
<dbReference type="Proteomes" id="UP000267096">
    <property type="component" value="Unassembled WGS sequence"/>
</dbReference>
<organism evidence="3">
    <name type="scientific">Anisakis simplex</name>
    <name type="common">Herring worm</name>
    <dbReference type="NCBI Taxonomy" id="6269"/>
    <lineage>
        <taxon>Eukaryota</taxon>
        <taxon>Metazoa</taxon>
        <taxon>Ecdysozoa</taxon>
        <taxon>Nematoda</taxon>
        <taxon>Chromadorea</taxon>
        <taxon>Rhabditida</taxon>
        <taxon>Spirurina</taxon>
        <taxon>Ascaridomorpha</taxon>
        <taxon>Ascaridoidea</taxon>
        <taxon>Anisakidae</taxon>
        <taxon>Anisakis</taxon>
        <taxon>Anisakis simplex complex</taxon>
    </lineage>
</organism>
<keyword evidence="2" id="KW-1185">Reference proteome</keyword>
<reference evidence="1 2" key="2">
    <citation type="submission" date="2018-11" db="EMBL/GenBank/DDBJ databases">
        <authorList>
            <consortium name="Pathogen Informatics"/>
        </authorList>
    </citation>
    <scope>NUCLEOTIDE SEQUENCE [LARGE SCALE GENOMIC DNA]</scope>
</reference>
<dbReference type="EMBL" id="UYRR01037762">
    <property type="protein sequence ID" value="VDK71426.1"/>
    <property type="molecule type" value="Genomic_DNA"/>
</dbReference>
<evidence type="ECO:0000313" key="2">
    <source>
        <dbReference type="Proteomes" id="UP000267096"/>
    </source>
</evidence>
<accession>A0A0M3KH50</accession>
<dbReference type="AlphaFoldDB" id="A0A0M3KH50"/>
<reference evidence="3" key="1">
    <citation type="submission" date="2017-02" db="UniProtKB">
        <authorList>
            <consortium name="WormBaseParasite"/>
        </authorList>
    </citation>
    <scope>IDENTIFICATION</scope>
</reference>
<gene>
    <name evidence="1" type="ORF">ASIM_LOCUS19697</name>
</gene>
<evidence type="ECO:0000313" key="3">
    <source>
        <dbReference type="WBParaSite" id="ASIM_0002031401-mRNA-1"/>
    </source>
</evidence>
<sequence>VSFADDPIIICVSKYDIDFCKKLVVSCAEQAHLAVPEWSIRSSLPLPQPIATCIIKENYVAMCYAQDGVTLCNTWFTACFIVNFELPFTEKQKNCVEIKHPIATCIAKYGPGFCNKVLKSCSELLNQPILPRTPGSLQEFLEPIAICISKGFTSLFAQVFDSVLDWIESMQ</sequence>
<protein>
    <submittedName>
        <fullName evidence="3">Transportin-3</fullName>
    </submittedName>
</protein>